<evidence type="ECO:0000256" key="1">
    <source>
        <dbReference type="SAM" id="Phobius"/>
    </source>
</evidence>
<reference evidence="2" key="1">
    <citation type="submission" date="2020-02" db="EMBL/GenBank/DDBJ databases">
        <authorList>
            <person name="Meier V. D."/>
        </authorList>
    </citation>
    <scope>NUCLEOTIDE SEQUENCE</scope>
    <source>
        <strain evidence="2">AVDCRST_MAG77</strain>
    </source>
</reference>
<sequence>MATSVRDAEHATTDQLGLTTPIAGAVLLGLGLGGFFDGIVLHQLLQWHHMGTSAGFPPDSVENLKLNTLWDGFFHAATWIMTVAGVFLLERGSHRRHVRWPATLLVGGMLLGWGLFNTVEGLVDHHLLGIHHVNETVPPDQWLLWDVGFLLWGVAMVVAGWLLTRCSLDEVAARLRDAGDQPGLRGTNRRAA</sequence>
<keyword evidence="1" id="KW-0812">Transmembrane</keyword>
<keyword evidence="1" id="KW-0472">Membrane</keyword>
<name>A0A6J4ITZ6_9CHLR</name>
<gene>
    <name evidence="2" type="ORF">AVDCRST_MAG77-2609</name>
</gene>
<feature type="transmembrane region" description="Helical" evidence="1">
    <location>
        <begin position="21"/>
        <end position="41"/>
    </location>
</feature>
<proteinExistence type="predicted"/>
<feature type="transmembrane region" description="Helical" evidence="1">
    <location>
        <begin position="72"/>
        <end position="90"/>
    </location>
</feature>
<feature type="transmembrane region" description="Helical" evidence="1">
    <location>
        <begin position="143"/>
        <end position="164"/>
    </location>
</feature>
<feature type="transmembrane region" description="Helical" evidence="1">
    <location>
        <begin position="102"/>
        <end position="123"/>
    </location>
</feature>
<dbReference type="EMBL" id="CADCTC010000157">
    <property type="protein sequence ID" value="CAA9261876.1"/>
    <property type="molecule type" value="Genomic_DNA"/>
</dbReference>
<dbReference type="AlphaFoldDB" id="A0A6J4ITZ6"/>
<evidence type="ECO:0000313" key="2">
    <source>
        <dbReference type="EMBL" id="CAA9261876.1"/>
    </source>
</evidence>
<accession>A0A6J4ITZ6</accession>
<dbReference type="Pfam" id="PF10002">
    <property type="entry name" value="DUF2243"/>
    <property type="match status" value="1"/>
</dbReference>
<dbReference type="InterPro" id="IPR018719">
    <property type="entry name" value="DUF2243_membrane"/>
</dbReference>
<organism evidence="2">
    <name type="scientific">uncultured Chloroflexota bacterium</name>
    <dbReference type="NCBI Taxonomy" id="166587"/>
    <lineage>
        <taxon>Bacteria</taxon>
        <taxon>Bacillati</taxon>
        <taxon>Chloroflexota</taxon>
        <taxon>environmental samples</taxon>
    </lineage>
</organism>
<protein>
    <submittedName>
        <fullName evidence="2">FIG028593: membrane protein</fullName>
    </submittedName>
</protein>
<keyword evidence="1" id="KW-1133">Transmembrane helix</keyword>